<dbReference type="EnsemblMetazoa" id="Aqu2.1.06301_001">
    <property type="protein sequence ID" value="Aqu2.1.06301_001"/>
    <property type="gene ID" value="Aqu2.1.06301"/>
</dbReference>
<dbReference type="Pfam" id="PF02816">
    <property type="entry name" value="Alpha_kinase"/>
    <property type="match status" value="1"/>
</dbReference>
<evidence type="ECO:0000256" key="2">
    <source>
        <dbReference type="ARBA" id="ARBA00022679"/>
    </source>
</evidence>
<evidence type="ECO:0000313" key="8">
    <source>
        <dbReference type="Proteomes" id="UP000007879"/>
    </source>
</evidence>
<evidence type="ECO:0000259" key="6">
    <source>
        <dbReference type="PROSITE" id="PS51158"/>
    </source>
</evidence>
<dbReference type="SUPFAM" id="SSF56112">
    <property type="entry name" value="Protein kinase-like (PK-like)"/>
    <property type="match status" value="1"/>
</dbReference>
<keyword evidence="5" id="KW-0067">ATP-binding</keyword>
<dbReference type="PROSITE" id="PS51158">
    <property type="entry name" value="ALPHA_KINASE"/>
    <property type="match status" value="1"/>
</dbReference>
<dbReference type="Gene3D" id="3.20.200.10">
    <property type="entry name" value="MHCK/EF2 kinase"/>
    <property type="match status" value="1"/>
</dbReference>
<keyword evidence="4" id="KW-0418">Kinase</keyword>
<evidence type="ECO:0000256" key="1">
    <source>
        <dbReference type="ARBA" id="ARBA00022527"/>
    </source>
</evidence>
<dbReference type="InterPro" id="IPR051852">
    <property type="entry name" value="Alpha-type_PK"/>
</dbReference>
<dbReference type="Proteomes" id="UP000007879">
    <property type="component" value="Unassembled WGS sequence"/>
</dbReference>
<keyword evidence="8" id="KW-1185">Reference proteome</keyword>
<dbReference type="PANTHER" id="PTHR45992:SF11">
    <property type="entry name" value="ALPHA-TYPE PROTEIN KINASE DOMAIN-CONTAINING PROTEIN"/>
    <property type="match status" value="1"/>
</dbReference>
<reference evidence="8" key="1">
    <citation type="journal article" date="2010" name="Nature">
        <title>The Amphimedon queenslandica genome and the evolution of animal complexity.</title>
        <authorList>
            <person name="Srivastava M."/>
            <person name="Simakov O."/>
            <person name="Chapman J."/>
            <person name="Fahey B."/>
            <person name="Gauthier M.E."/>
            <person name="Mitros T."/>
            <person name="Richards G.S."/>
            <person name="Conaco C."/>
            <person name="Dacre M."/>
            <person name="Hellsten U."/>
            <person name="Larroux C."/>
            <person name="Putnam N.H."/>
            <person name="Stanke M."/>
            <person name="Adamska M."/>
            <person name="Darling A."/>
            <person name="Degnan S.M."/>
            <person name="Oakley T.H."/>
            <person name="Plachetzki D.C."/>
            <person name="Zhai Y."/>
            <person name="Adamski M."/>
            <person name="Calcino A."/>
            <person name="Cummins S.F."/>
            <person name="Goodstein D.M."/>
            <person name="Harris C."/>
            <person name="Jackson D.J."/>
            <person name="Leys S.P."/>
            <person name="Shu S."/>
            <person name="Woodcroft B.J."/>
            <person name="Vervoort M."/>
            <person name="Kosik K.S."/>
            <person name="Manning G."/>
            <person name="Degnan B.M."/>
            <person name="Rokhsar D.S."/>
        </authorList>
    </citation>
    <scope>NUCLEOTIDE SEQUENCE [LARGE SCALE GENOMIC DNA]</scope>
</reference>
<dbReference type="InterPro" id="IPR004166">
    <property type="entry name" value="a-kinase_dom"/>
</dbReference>
<dbReference type="EnsemblMetazoa" id="XM_011410423.1">
    <property type="protein sequence ID" value="XP_011408725.1"/>
    <property type="gene ID" value="LOC105315695"/>
</dbReference>
<organism evidence="7">
    <name type="scientific">Amphimedon queenslandica</name>
    <name type="common">Sponge</name>
    <dbReference type="NCBI Taxonomy" id="400682"/>
    <lineage>
        <taxon>Eukaryota</taxon>
        <taxon>Metazoa</taxon>
        <taxon>Porifera</taxon>
        <taxon>Demospongiae</taxon>
        <taxon>Heteroscleromorpha</taxon>
        <taxon>Haplosclerida</taxon>
        <taxon>Niphatidae</taxon>
        <taxon>Amphimedon</taxon>
    </lineage>
</organism>
<dbReference type="AlphaFoldDB" id="A0A1X7SVX4"/>
<dbReference type="InParanoid" id="A0A1X7SVX4"/>
<evidence type="ECO:0000256" key="4">
    <source>
        <dbReference type="ARBA" id="ARBA00022777"/>
    </source>
</evidence>
<evidence type="ECO:0000256" key="3">
    <source>
        <dbReference type="ARBA" id="ARBA00022741"/>
    </source>
</evidence>
<dbReference type="eggNOG" id="ENOG502SJRR">
    <property type="taxonomic scope" value="Eukaryota"/>
</dbReference>
<feature type="domain" description="Alpha-type protein kinase" evidence="6">
    <location>
        <begin position="1"/>
        <end position="204"/>
    </location>
</feature>
<dbReference type="SMART" id="SM00811">
    <property type="entry name" value="Alpha_kinase"/>
    <property type="match status" value="1"/>
</dbReference>
<protein>
    <recommendedName>
        <fullName evidence="6">Alpha-type protein kinase domain-containing protein</fullName>
    </recommendedName>
</protein>
<dbReference type="CDD" id="cd04515">
    <property type="entry name" value="Alpha_kinase"/>
    <property type="match status" value="1"/>
</dbReference>
<dbReference type="OMA" id="SAYSHYT"/>
<sequence>MSGWESTFRREPFAEGRFRYAFKGHYTKHPTKCGQSIVVKKFKDNYIWERNGWDSTLNIYTKAQEYASAFGRGLEFTTCETGKVTFAGSSTKVKVDEYAAHEDYLEGEYIKWCSNYGYVSTEARGVDQILTAFMHWSWIRSKGEEMVADIQGVKNGSRYRLTDPAMISVNREYGVTDTGIEGMAMFFLIHQCSGPCKGLPKPTMAQFVGKIPDEMLQEALAMQQLSARGTTYTHETKFSEEIRTALISAFLAIAQGSK</sequence>
<dbReference type="KEGG" id="aqu:105315695"/>
<dbReference type="GO" id="GO:0004674">
    <property type="term" value="F:protein serine/threonine kinase activity"/>
    <property type="evidence" value="ECO:0007669"/>
    <property type="project" value="UniProtKB-KW"/>
</dbReference>
<evidence type="ECO:0000313" key="7">
    <source>
        <dbReference type="EnsemblMetazoa" id="Aqu2.1.06301_001"/>
    </source>
</evidence>
<dbReference type="PANTHER" id="PTHR45992">
    <property type="entry name" value="EUKARYOTIC ELONGATION FACTOR 2 KINASE-RELATED"/>
    <property type="match status" value="1"/>
</dbReference>
<dbReference type="OrthoDB" id="5957748at2759"/>
<proteinExistence type="predicted"/>
<keyword evidence="1" id="KW-0723">Serine/threonine-protein kinase</keyword>
<gene>
    <name evidence="7" type="primary">105315695</name>
</gene>
<evidence type="ECO:0000256" key="5">
    <source>
        <dbReference type="ARBA" id="ARBA00022840"/>
    </source>
</evidence>
<reference evidence="7" key="2">
    <citation type="submission" date="2017-05" db="UniProtKB">
        <authorList>
            <consortium name="EnsemblMetazoa"/>
        </authorList>
    </citation>
    <scope>IDENTIFICATION</scope>
</reference>
<keyword evidence="2" id="KW-0808">Transferase</keyword>
<keyword evidence="3" id="KW-0547">Nucleotide-binding</keyword>
<accession>A0A1X7SVX4</accession>
<dbReference type="GO" id="GO:0005524">
    <property type="term" value="F:ATP binding"/>
    <property type="evidence" value="ECO:0007669"/>
    <property type="project" value="UniProtKB-KW"/>
</dbReference>
<dbReference type="InterPro" id="IPR011009">
    <property type="entry name" value="Kinase-like_dom_sf"/>
</dbReference>
<name>A0A1X7SVX4_AMPQE</name>